<sequence>MMMTQRSAFVLDAPCEDMTEYAMPVMDQLAEALQQSCQLVVRQEGSFHVRLQSVPSAAFYVNMPTGMAYQVQDAGNNISDQPYKADQQPNPNLPDVTDVYAPVFQGTSLVALLVSSCVKRRNGPSLEECRAQVAAAANRLSQSFIAQALVA</sequence>
<reference evidence="2" key="1">
    <citation type="submission" date="2016-10" db="EMBL/GenBank/DDBJ databases">
        <authorList>
            <person name="Varghese N."/>
            <person name="Submissions S."/>
        </authorList>
    </citation>
    <scope>NUCLEOTIDE SEQUENCE [LARGE SCALE GENOMIC DNA]</scope>
    <source>
        <strain evidence="2">CGMCC 1.3431</strain>
    </source>
</reference>
<proteinExistence type="predicted"/>
<accession>A0A1G4TKU1</accession>
<name>A0A1G4TKU1_9CAUL</name>
<dbReference type="SUPFAM" id="SSF55781">
    <property type="entry name" value="GAF domain-like"/>
    <property type="match status" value="1"/>
</dbReference>
<dbReference type="EMBL" id="FMTS01000009">
    <property type="protein sequence ID" value="SCW82038.1"/>
    <property type="molecule type" value="Genomic_DNA"/>
</dbReference>
<evidence type="ECO:0000313" key="2">
    <source>
        <dbReference type="Proteomes" id="UP000199150"/>
    </source>
</evidence>
<evidence type="ECO:0000313" key="1">
    <source>
        <dbReference type="EMBL" id="SCW82038.1"/>
    </source>
</evidence>
<gene>
    <name evidence="1" type="ORF">SAMN02927928_3669</name>
</gene>
<dbReference type="RefSeq" id="WP_090650664.1">
    <property type="nucleotide sequence ID" value="NZ_CBCRYE010000002.1"/>
</dbReference>
<dbReference type="STRING" id="260084.SAMN02927928_3669"/>
<keyword evidence="2" id="KW-1185">Reference proteome</keyword>
<dbReference type="Proteomes" id="UP000199150">
    <property type="component" value="Unassembled WGS sequence"/>
</dbReference>
<protein>
    <recommendedName>
        <fullName evidence="3">GAF domain-containing protein</fullName>
    </recommendedName>
</protein>
<evidence type="ECO:0008006" key="3">
    <source>
        <dbReference type="Google" id="ProtNLM"/>
    </source>
</evidence>
<organism evidence="1 2">
    <name type="scientific">Asticcacaulis taihuensis</name>
    <dbReference type="NCBI Taxonomy" id="260084"/>
    <lineage>
        <taxon>Bacteria</taxon>
        <taxon>Pseudomonadati</taxon>
        <taxon>Pseudomonadota</taxon>
        <taxon>Alphaproteobacteria</taxon>
        <taxon>Caulobacterales</taxon>
        <taxon>Caulobacteraceae</taxon>
        <taxon>Asticcacaulis</taxon>
    </lineage>
</organism>
<dbReference type="AlphaFoldDB" id="A0A1G4TKU1"/>